<dbReference type="PANTHER" id="PTHR32518">
    <property type="match status" value="1"/>
</dbReference>
<dbReference type="Pfam" id="PF00686">
    <property type="entry name" value="CBM_20"/>
    <property type="match status" value="2"/>
</dbReference>
<protein>
    <recommendedName>
        <fullName evidence="5">4-alpha-glucanotransferase</fullName>
        <ecNumber evidence="4">2.4.1.25</ecNumber>
    </recommendedName>
    <alternativeName>
        <fullName evidence="10">Amylomaltase</fullName>
    </alternativeName>
    <alternativeName>
        <fullName evidence="11">Disproportionating enzyme</fullName>
    </alternativeName>
</protein>
<reference evidence="13 14" key="1">
    <citation type="submission" date="2020-08" db="EMBL/GenBank/DDBJ databases">
        <title>Genome public.</title>
        <authorList>
            <person name="Liu C."/>
            <person name="Sun Q."/>
        </authorList>
    </citation>
    <scope>NUCLEOTIDE SEQUENCE [LARGE SCALE GENOMIC DNA]</scope>
    <source>
        <strain evidence="13 14">NSJ-79</strain>
    </source>
</reference>
<keyword evidence="9" id="KW-0119">Carbohydrate metabolism</keyword>
<comment type="catalytic activity">
    <reaction evidence="1">
        <text>Transfers a segment of a (1-&gt;4)-alpha-D-glucan to a new position in an acceptor, which may be glucose or a (1-&gt;4)-alpha-D-glucan.</text>
        <dbReference type="EC" id="2.4.1.25"/>
    </reaction>
</comment>
<feature type="domain" description="CBM20" evidence="12">
    <location>
        <begin position="124"/>
        <end position="239"/>
    </location>
</feature>
<evidence type="ECO:0000256" key="6">
    <source>
        <dbReference type="ARBA" id="ARBA00022490"/>
    </source>
</evidence>
<evidence type="ECO:0000313" key="13">
    <source>
        <dbReference type="EMBL" id="MBC5632324.1"/>
    </source>
</evidence>
<keyword evidence="6" id="KW-0963">Cytoplasm</keyword>
<dbReference type="PANTHER" id="PTHR32518:SF3">
    <property type="entry name" value="4-ALPHA-GLUCANOTRANSFERASE"/>
    <property type="match status" value="1"/>
</dbReference>
<feature type="domain" description="CBM20" evidence="12">
    <location>
        <begin position="1"/>
        <end position="98"/>
    </location>
</feature>
<dbReference type="InterPro" id="IPR034841">
    <property type="entry name" value="CBM20_DPE2_2"/>
</dbReference>
<dbReference type="SUPFAM" id="SSF49452">
    <property type="entry name" value="Starch-binding domain-like"/>
    <property type="match status" value="2"/>
</dbReference>
<dbReference type="InterPro" id="IPR013784">
    <property type="entry name" value="Carb-bd-like_fold"/>
</dbReference>
<dbReference type="InterPro" id="IPR003385">
    <property type="entry name" value="Glyco_hydro_77"/>
</dbReference>
<dbReference type="CDD" id="cd05816">
    <property type="entry name" value="CBM20_DPE2_repeat2"/>
    <property type="match status" value="1"/>
</dbReference>
<evidence type="ECO:0000256" key="1">
    <source>
        <dbReference type="ARBA" id="ARBA00000439"/>
    </source>
</evidence>
<gene>
    <name evidence="13" type="ORF">H8S65_06015</name>
</gene>
<evidence type="ECO:0000256" key="5">
    <source>
        <dbReference type="ARBA" id="ARBA00020295"/>
    </source>
</evidence>
<dbReference type="Gene3D" id="2.60.40.10">
    <property type="entry name" value="Immunoglobulins"/>
    <property type="match status" value="2"/>
</dbReference>
<dbReference type="EMBL" id="JACOOJ010000007">
    <property type="protein sequence ID" value="MBC5632324.1"/>
    <property type="molecule type" value="Genomic_DNA"/>
</dbReference>
<name>A0ABR7DLM3_9BACT</name>
<keyword evidence="8" id="KW-0808">Transferase</keyword>
<evidence type="ECO:0000313" key="14">
    <source>
        <dbReference type="Proteomes" id="UP000651475"/>
    </source>
</evidence>
<sequence>MKVTFNINFHTVWGQKLCVVGSIPELGAWEPALAKEMSYKGDGNWQLELEVTSPVRDIEYRYFLSVNDKQIFEEWEKNHQVFFIGQADQYTLYDYWQVRPANLAFYSSAFTKSLFAHPCNTHERVVKSGKRLTIKISVPRVEKNQRVAITGNQECLGNWHPDKALILSCDTFPVWHIDLDAGDISYPLEYKFLICDDQQQPLYWEEDENRVLNLPPQQVGETAIVSGLYFRDNLPLWRCAGSVIPVFSLRSEKSFGVGDLGDLRMLVDWARKTRQRVIQVLPMNDTTTTHTCTDSYPYSAISIYALHPMYISLSDLDVETHGRVSLRDPEKAAFFARKQAELNGLDAVDYEQAVRYKLEYCREYFRQEGEAILSTRGYKEFFVQNEPWLMPYAAYCYLRDTYRTSDFTQWKENSVFDKNSIRELCSATGKAYPEISFLYFLQYILHTQFKGVSDYARKNGIVLKGDLPIGVNRTSVEAWMEPKYFNMNGQAGAPPDDFSVNGQNWGFPTYNWDTMEKDNFSWWKKRFRKLEDYFDCFRIDHILGFFRIWEVPLDYVQGLCGHFNPALPLTPNEIEQYGLSFNEARLTTPHINREFLPELFGDQTEEVIGTFLAQSSSHHFVLKSFCDTQRKVEALFAGKTDEASLRIKKGLFAIANEVLFLRDPREPDKFHPRISASQSYLYRELSATDRYAFDQLYWNFFYHRHNEFWKARAFSRLTPLVGSTNMLVCGEDLGMIPESVPDVMNKLQIFSLEIERMPKTPQREFTDLYNLPYHSVCTTSTHDMTPLRSWWKEDRAKTQRYYNNVLGRAGDAPEECTADIAEQIVSNHLATASMLTIIPMQDWFAMDDSVKRKDYEAERINIPSVSNHYWRYRMHITLEKLIEADSLNNKITELIKNSGRK</sequence>
<keyword evidence="7" id="KW-0328">Glycosyltransferase</keyword>
<dbReference type="Proteomes" id="UP000651475">
    <property type="component" value="Unassembled WGS sequence"/>
</dbReference>
<dbReference type="RefSeq" id="WP_186929096.1">
    <property type="nucleotide sequence ID" value="NZ_JACOOJ010000007.1"/>
</dbReference>
<evidence type="ECO:0000256" key="7">
    <source>
        <dbReference type="ARBA" id="ARBA00022676"/>
    </source>
</evidence>
<comment type="caution">
    <text evidence="13">The sequence shown here is derived from an EMBL/GenBank/DDBJ whole genome shotgun (WGS) entry which is preliminary data.</text>
</comment>
<dbReference type="Pfam" id="PF02446">
    <property type="entry name" value="Glyco_hydro_77"/>
    <property type="match status" value="1"/>
</dbReference>
<dbReference type="EC" id="2.4.1.25" evidence="4"/>
<evidence type="ECO:0000256" key="3">
    <source>
        <dbReference type="ARBA" id="ARBA00005684"/>
    </source>
</evidence>
<dbReference type="SUPFAM" id="SSF51445">
    <property type="entry name" value="(Trans)glycosidases"/>
    <property type="match status" value="1"/>
</dbReference>
<evidence type="ECO:0000256" key="10">
    <source>
        <dbReference type="ARBA" id="ARBA00031423"/>
    </source>
</evidence>
<evidence type="ECO:0000256" key="11">
    <source>
        <dbReference type="ARBA" id="ARBA00031501"/>
    </source>
</evidence>
<proteinExistence type="inferred from homology"/>
<keyword evidence="14" id="KW-1185">Reference proteome</keyword>
<dbReference type="PROSITE" id="PS51166">
    <property type="entry name" value="CBM20"/>
    <property type="match status" value="2"/>
</dbReference>
<dbReference type="InterPro" id="IPR017853">
    <property type="entry name" value="GH"/>
</dbReference>
<organism evidence="13 14">
    <name type="scientific">Parabacteroides hominis</name>
    <dbReference type="NCBI Taxonomy" id="2763057"/>
    <lineage>
        <taxon>Bacteria</taxon>
        <taxon>Pseudomonadati</taxon>
        <taxon>Bacteroidota</taxon>
        <taxon>Bacteroidia</taxon>
        <taxon>Bacteroidales</taxon>
        <taxon>Tannerellaceae</taxon>
        <taxon>Parabacteroides</taxon>
    </lineage>
</organism>
<comment type="subcellular location">
    <subcellularLocation>
        <location evidence="2">Cytoplasm</location>
    </subcellularLocation>
</comment>
<evidence type="ECO:0000256" key="9">
    <source>
        <dbReference type="ARBA" id="ARBA00023277"/>
    </source>
</evidence>
<accession>A0ABR7DLM3</accession>
<evidence type="ECO:0000256" key="4">
    <source>
        <dbReference type="ARBA" id="ARBA00012560"/>
    </source>
</evidence>
<dbReference type="SMART" id="SM01065">
    <property type="entry name" value="CBM_2"/>
    <property type="match status" value="2"/>
</dbReference>
<dbReference type="InterPro" id="IPR013783">
    <property type="entry name" value="Ig-like_fold"/>
</dbReference>
<evidence type="ECO:0000256" key="2">
    <source>
        <dbReference type="ARBA" id="ARBA00004496"/>
    </source>
</evidence>
<evidence type="ECO:0000256" key="8">
    <source>
        <dbReference type="ARBA" id="ARBA00022679"/>
    </source>
</evidence>
<dbReference type="Gene3D" id="3.20.20.80">
    <property type="entry name" value="Glycosidases"/>
    <property type="match status" value="2"/>
</dbReference>
<evidence type="ECO:0000259" key="12">
    <source>
        <dbReference type="PROSITE" id="PS51166"/>
    </source>
</evidence>
<dbReference type="InterPro" id="IPR002044">
    <property type="entry name" value="CBM20"/>
</dbReference>
<comment type="similarity">
    <text evidence="3">Belongs to the disproportionating enzyme family.</text>
</comment>